<keyword evidence="2" id="KW-0808">Transferase</keyword>
<organism evidence="2 3">
    <name type="scientific">Jeotgalibacillus salarius</name>
    <dbReference type="NCBI Taxonomy" id="546023"/>
    <lineage>
        <taxon>Bacteria</taxon>
        <taxon>Bacillati</taxon>
        <taxon>Bacillota</taxon>
        <taxon>Bacilli</taxon>
        <taxon>Bacillales</taxon>
        <taxon>Caryophanaceae</taxon>
        <taxon>Jeotgalibacillus</taxon>
    </lineage>
</organism>
<dbReference type="EMBL" id="SORX01000010">
    <property type="protein sequence ID" value="TFD99491.1"/>
    <property type="molecule type" value="Genomic_DNA"/>
</dbReference>
<dbReference type="PROSITE" id="PS51186">
    <property type="entry name" value="GNAT"/>
    <property type="match status" value="1"/>
</dbReference>
<gene>
    <name evidence="2" type="ORF">E2626_14625</name>
</gene>
<keyword evidence="3" id="KW-1185">Reference proteome</keyword>
<dbReference type="AlphaFoldDB" id="A0A4Y8LAZ6"/>
<evidence type="ECO:0000313" key="2">
    <source>
        <dbReference type="EMBL" id="TFD99491.1"/>
    </source>
</evidence>
<evidence type="ECO:0000313" key="3">
    <source>
        <dbReference type="Proteomes" id="UP000297776"/>
    </source>
</evidence>
<reference evidence="2 3" key="1">
    <citation type="submission" date="2019-03" db="EMBL/GenBank/DDBJ databases">
        <authorList>
            <person name="Yang Y."/>
        </authorList>
    </citation>
    <scope>NUCLEOTIDE SEQUENCE [LARGE SCALE GENOMIC DNA]</scope>
    <source>
        <strain evidence="2 3">ASL-1</strain>
    </source>
</reference>
<dbReference type="Gene3D" id="3.40.630.30">
    <property type="match status" value="1"/>
</dbReference>
<protein>
    <submittedName>
        <fullName evidence="2">GNAT family N-acetyltransferase</fullName>
    </submittedName>
</protein>
<feature type="domain" description="N-acetyltransferase" evidence="1">
    <location>
        <begin position="1"/>
        <end position="149"/>
    </location>
</feature>
<dbReference type="Proteomes" id="UP000297776">
    <property type="component" value="Unassembled WGS sequence"/>
</dbReference>
<dbReference type="InterPro" id="IPR000182">
    <property type="entry name" value="GNAT_dom"/>
</dbReference>
<proteinExistence type="predicted"/>
<dbReference type="OrthoDB" id="46888at2"/>
<sequence>MIKNIDITDRKNAKEVLQLQLSSYKIEADIIGYQDLPPLKDTTVDLQRSGENFWGYFIEGKLGGVISFKVDQSEIDIHRLIVSPYYLRQGIAQELLDYVEANSKAASIKVSTASKNEPAITFYSKNGFKRTDEVEINPQLSLSSFEKVL</sequence>
<dbReference type="RefSeq" id="WP_134382533.1">
    <property type="nucleotide sequence ID" value="NZ_SORX01000010.1"/>
</dbReference>
<accession>A0A4Y8LAZ6</accession>
<dbReference type="Pfam" id="PF13673">
    <property type="entry name" value="Acetyltransf_10"/>
    <property type="match status" value="1"/>
</dbReference>
<dbReference type="GO" id="GO:0016747">
    <property type="term" value="F:acyltransferase activity, transferring groups other than amino-acyl groups"/>
    <property type="evidence" value="ECO:0007669"/>
    <property type="project" value="InterPro"/>
</dbReference>
<dbReference type="CDD" id="cd04301">
    <property type="entry name" value="NAT_SF"/>
    <property type="match status" value="1"/>
</dbReference>
<evidence type="ECO:0000259" key="1">
    <source>
        <dbReference type="PROSITE" id="PS51186"/>
    </source>
</evidence>
<dbReference type="InterPro" id="IPR016181">
    <property type="entry name" value="Acyl_CoA_acyltransferase"/>
</dbReference>
<name>A0A4Y8LAZ6_9BACL</name>
<dbReference type="SUPFAM" id="SSF55729">
    <property type="entry name" value="Acyl-CoA N-acyltransferases (Nat)"/>
    <property type="match status" value="1"/>
</dbReference>
<comment type="caution">
    <text evidence="2">The sequence shown here is derived from an EMBL/GenBank/DDBJ whole genome shotgun (WGS) entry which is preliminary data.</text>
</comment>